<proteinExistence type="predicted"/>
<evidence type="ECO:0000313" key="2">
    <source>
        <dbReference type="Proteomes" id="UP000032721"/>
    </source>
</evidence>
<dbReference type="KEGG" id="xdo:XDD1_2265"/>
<gene>
    <name evidence="1" type="ORF">XDD1_2265</name>
</gene>
<dbReference type="Proteomes" id="UP000032721">
    <property type="component" value="Chromosome"/>
</dbReference>
<sequence length="60" mass="6784">MFPVSTGINRLFRWKLSVQQSVPREYGDKPLAETLVNGFSDVFPVSTGINRLVCLYEPLP</sequence>
<reference evidence="1 2" key="1">
    <citation type="submission" date="2013-07" db="EMBL/GenBank/DDBJ databases">
        <authorList>
            <person name="Genoscope - CEA"/>
        </authorList>
    </citation>
    <scope>NUCLEOTIDE SEQUENCE [LARGE SCALE GENOMIC DNA]</scope>
    <source>
        <strain evidence="2">FRM16 / DSM 17909</strain>
    </source>
</reference>
<protein>
    <submittedName>
        <fullName evidence="1">Uncharacterized protein</fullName>
    </submittedName>
</protein>
<accession>A0A068QT33</accession>
<evidence type="ECO:0000313" key="1">
    <source>
        <dbReference type="EMBL" id="CDG17964.1"/>
    </source>
</evidence>
<name>A0A068QT33_9GAMM</name>
<organism evidence="1 2">
    <name type="scientific">Xenorhabdus doucetiae</name>
    <dbReference type="NCBI Taxonomy" id="351671"/>
    <lineage>
        <taxon>Bacteria</taxon>
        <taxon>Pseudomonadati</taxon>
        <taxon>Pseudomonadota</taxon>
        <taxon>Gammaproteobacteria</taxon>
        <taxon>Enterobacterales</taxon>
        <taxon>Morganellaceae</taxon>
        <taxon>Xenorhabdus</taxon>
    </lineage>
</organism>
<dbReference type="EMBL" id="FO704550">
    <property type="protein sequence ID" value="CDG17964.1"/>
    <property type="molecule type" value="Genomic_DNA"/>
</dbReference>
<dbReference type="AlphaFoldDB" id="A0A068QT33"/>
<dbReference type="HOGENOM" id="CLU_2940866_0_0_6"/>